<evidence type="ECO:0008006" key="4">
    <source>
        <dbReference type="Google" id="ProtNLM"/>
    </source>
</evidence>
<dbReference type="EMBL" id="JAGSPK010000006">
    <property type="protein sequence ID" value="MBR7793961.1"/>
    <property type="molecule type" value="Genomic_DNA"/>
</dbReference>
<comment type="caution">
    <text evidence="2">The sequence shown here is derived from an EMBL/GenBank/DDBJ whole genome shotgun (WGS) entry which is preliminary data.</text>
</comment>
<proteinExistence type="predicted"/>
<keyword evidence="1" id="KW-0732">Signal</keyword>
<gene>
    <name evidence="2" type="ORF">KDM87_15315</name>
</gene>
<feature type="chain" id="PRO_5046425575" description="Alginate export domain-containing protein" evidence="1">
    <location>
        <begin position="43"/>
        <end position="455"/>
    </location>
</feature>
<organism evidence="2 3">
    <name type="scientific">Undibacterium rivi</name>
    <dbReference type="NCBI Taxonomy" id="2828729"/>
    <lineage>
        <taxon>Bacteria</taxon>
        <taxon>Pseudomonadati</taxon>
        <taxon>Pseudomonadota</taxon>
        <taxon>Betaproteobacteria</taxon>
        <taxon>Burkholderiales</taxon>
        <taxon>Oxalobacteraceae</taxon>
        <taxon>Undibacterium</taxon>
    </lineage>
</organism>
<keyword evidence="3" id="KW-1185">Reference proteome</keyword>
<evidence type="ECO:0000313" key="2">
    <source>
        <dbReference type="EMBL" id="MBR7793961.1"/>
    </source>
</evidence>
<dbReference type="Proteomes" id="UP000682982">
    <property type="component" value="Unassembled WGS sequence"/>
</dbReference>
<dbReference type="RefSeq" id="WP_212679920.1">
    <property type="nucleotide sequence ID" value="NZ_JAGSPK010000006.1"/>
</dbReference>
<evidence type="ECO:0000256" key="1">
    <source>
        <dbReference type="SAM" id="SignalP"/>
    </source>
</evidence>
<sequence>MAESYVPGEKSGAGVSSMRPTHHTRACLSLLLFAAFNSAVHAADTATLAVMADTNEATATAATTAEDFSYSGNWRTLLNAAQINSAGPAALTGKLQPGLITPVQTSVQSELEMKAQYKNWHTTATLHTEKSDSNSARNTGWLNEFYGNLDLGAWQLSAGKKIIAWDVGYGFRPNDVIQQEKRRSLISQTAIGKPLASLDFFTADQALSLVWVNPAQNDAINNIEEQAIAARWYQRSGNADWHAFARYGKHTQASLGAAFSWVASDAIELHGSLRVQQKAAILQQTAFTGLARSAPWQWAMQDQVSQLLLGANLTTEDQQSFFVEYWYDGSARSQSDWRQWLTQNQQLQSMGQQAPWRLAAAANLAWQNNAFNASSNLRRQNLFARWSWQRDAWQTAIDLLWMPEDGGRITTLSLEWQGDRWHWQAGLRVFNGPQQAIARQLPNTHSAYVSATWAF</sequence>
<name>A0ABS5H502_9BURK</name>
<feature type="signal peptide" evidence="1">
    <location>
        <begin position="1"/>
        <end position="42"/>
    </location>
</feature>
<evidence type="ECO:0000313" key="3">
    <source>
        <dbReference type="Proteomes" id="UP000682982"/>
    </source>
</evidence>
<protein>
    <recommendedName>
        <fullName evidence="4">Alginate export domain-containing protein</fullName>
    </recommendedName>
</protein>
<reference evidence="2 3" key="1">
    <citation type="submission" date="2021-04" db="EMBL/GenBank/DDBJ databases">
        <title>novel species isolated from subtropical streams in China.</title>
        <authorList>
            <person name="Lu H."/>
        </authorList>
    </citation>
    <scope>NUCLEOTIDE SEQUENCE [LARGE SCALE GENOMIC DNA]</scope>
    <source>
        <strain evidence="2 3">FT147W</strain>
    </source>
</reference>
<accession>A0ABS5H502</accession>